<dbReference type="RefSeq" id="YP_009199935.1">
    <property type="nucleotide sequence ID" value="NC_028816.1"/>
</dbReference>
<gene>
    <name evidence="2" type="ORF">SU503_51</name>
</gene>
<dbReference type="KEGG" id="vg:26626938"/>
<keyword evidence="1" id="KW-0812">Transmembrane</keyword>
<dbReference type="InterPro" id="IPR007054">
    <property type="entry name" value="Lysis_S"/>
</dbReference>
<feature type="transmembrane region" description="Helical" evidence="1">
    <location>
        <begin position="36"/>
        <end position="59"/>
    </location>
</feature>
<dbReference type="GO" id="GO:0001907">
    <property type="term" value="P:symbiont-mediated killing of host cell"/>
    <property type="evidence" value="ECO:0007669"/>
    <property type="project" value="InterPro"/>
</dbReference>
<keyword evidence="1" id="KW-1133">Transmembrane helix</keyword>
<evidence type="ECO:0000313" key="2">
    <source>
        <dbReference type="EMBL" id="AJQ21070.1"/>
    </source>
</evidence>
<evidence type="ECO:0000313" key="3">
    <source>
        <dbReference type="Proteomes" id="UP000032400"/>
    </source>
</evidence>
<dbReference type="OrthoDB" id="22931at10239"/>
<accession>A0A0C5PSN2</accession>
<dbReference type="EMBL" id="KP708985">
    <property type="protein sequence ID" value="AJQ21070.1"/>
    <property type="molecule type" value="Genomic_DNA"/>
</dbReference>
<reference evidence="2 3" key="1">
    <citation type="submission" date="2015-01" db="EMBL/GenBank/DDBJ databases">
        <title>A suggested new bacteriophage genus, Kp34likevirus, within the Autographivirinae subfamily of Podoviridae.</title>
        <authorList>
            <person name="Eriksson H."/>
            <person name="Maciejewska B."/>
            <person name="Latka A."/>
            <person name="Majkowska-Skrobek G."/>
            <person name="Hellstrand M."/>
            <person name="Melefors O."/>
            <person name="Wang J.-T."/>
            <person name="Kropinski A.M."/>
            <person name="Drulis-Kawa Z."/>
            <person name="Nilsson A.S."/>
        </authorList>
    </citation>
    <scope>NUCLEOTIDE SEQUENCE [LARGE SCALE GENOMIC DNA]</scope>
</reference>
<name>A0A0C5PSN2_9CAUD</name>
<dbReference type="GO" id="GO:0140911">
    <property type="term" value="F:pore-forming activity"/>
    <property type="evidence" value="ECO:0007669"/>
    <property type="project" value="InterPro"/>
</dbReference>
<protein>
    <submittedName>
        <fullName evidence="2">Putative holin</fullName>
    </submittedName>
</protein>
<dbReference type="Pfam" id="PF04971">
    <property type="entry name" value="Phage_holin_2_1"/>
    <property type="match status" value="1"/>
</dbReference>
<keyword evidence="3" id="KW-1185">Reference proteome</keyword>
<evidence type="ECO:0000256" key="1">
    <source>
        <dbReference type="SAM" id="Phobius"/>
    </source>
</evidence>
<feature type="transmembrane region" description="Helical" evidence="1">
    <location>
        <begin position="12"/>
        <end position="30"/>
    </location>
</feature>
<dbReference type="SMR" id="A0A0C5PSN2"/>
<keyword evidence="1" id="KW-0472">Membrane</keyword>
<dbReference type="GeneID" id="26626938"/>
<proteinExistence type="predicted"/>
<dbReference type="Proteomes" id="UP000032400">
    <property type="component" value="Segment"/>
</dbReference>
<sequence length="83" mass="9153">MIKVGDMVGADLATRAGAAVTGATVSGGWLAELMSWNWSTISFITATVCAVLTLAWNAYYKRRTFKLLEEQARKGTIKYEFKD</sequence>
<organism evidence="2 3">
    <name type="scientific">Klebsiella phage vB_KpnP_SU503</name>
    <dbReference type="NCBI Taxonomy" id="1610834"/>
    <lineage>
        <taxon>Viruses</taxon>
        <taxon>Duplodnaviria</taxon>
        <taxon>Heunggongvirae</taxon>
        <taxon>Uroviricota</taxon>
        <taxon>Caudoviricetes</taxon>
        <taxon>Autographivirales</taxon>
        <taxon>Autoscriptoviridae</taxon>
        <taxon>Slopekvirinae</taxon>
        <taxon>Drulisvirus</taxon>
        <taxon>Drulisvirus SU503</taxon>
    </lineage>
</organism>